<evidence type="ECO:0000313" key="5">
    <source>
        <dbReference type="EMBL" id="RKF60853.1"/>
    </source>
</evidence>
<organism evidence="5 6">
    <name type="scientific">Erysiphe neolycopersici</name>
    <dbReference type="NCBI Taxonomy" id="212602"/>
    <lineage>
        <taxon>Eukaryota</taxon>
        <taxon>Fungi</taxon>
        <taxon>Dikarya</taxon>
        <taxon>Ascomycota</taxon>
        <taxon>Pezizomycotina</taxon>
        <taxon>Leotiomycetes</taxon>
        <taxon>Erysiphales</taxon>
        <taxon>Erysiphaceae</taxon>
        <taxon>Erysiphe</taxon>
    </lineage>
</organism>
<dbReference type="OrthoDB" id="3561247at2759"/>
<evidence type="ECO:0000256" key="3">
    <source>
        <dbReference type="SAM" id="MobiDB-lite"/>
    </source>
</evidence>
<dbReference type="EMBL" id="MCFK01004715">
    <property type="protein sequence ID" value="RKF60853.1"/>
    <property type="molecule type" value="Genomic_DNA"/>
</dbReference>
<keyword evidence="6" id="KW-1185">Reference proteome</keyword>
<dbReference type="GO" id="GO:0003676">
    <property type="term" value="F:nucleic acid binding"/>
    <property type="evidence" value="ECO:0007669"/>
    <property type="project" value="InterPro"/>
</dbReference>
<dbReference type="GO" id="GO:0008270">
    <property type="term" value="F:zinc ion binding"/>
    <property type="evidence" value="ECO:0007669"/>
    <property type="project" value="UniProtKB-KW"/>
</dbReference>
<dbReference type="Proteomes" id="UP000286134">
    <property type="component" value="Unassembled WGS sequence"/>
</dbReference>
<feature type="domain" description="CCHC-type" evidence="4">
    <location>
        <begin position="264"/>
        <end position="277"/>
    </location>
</feature>
<evidence type="ECO:0000259" key="4">
    <source>
        <dbReference type="PROSITE" id="PS50158"/>
    </source>
</evidence>
<feature type="coiled-coil region" evidence="2">
    <location>
        <begin position="181"/>
        <end position="212"/>
    </location>
</feature>
<keyword evidence="1" id="KW-0862">Zinc</keyword>
<accession>A0A420HTU3</accession>
<dbReference type="PROSITE" id="PS50158">
    <property type="entry name" value="ZF_CCHC"/>
    <property type="match status" value="1"/>
</dbReference>
<comment type="caution">
    <text evidence="5">The sequence shown here is derived from an EMBL/GenBank/DDBJ whole genome shotgun (WGS) entry which is preliminary data.</text>
</comment>
<keyword evidence="1" id="KW-0863">Zinc-finger</keyword>
<dbReference type="InterPro" id="IPR001878">
    <property type="entry name" value="Znf_CCHC"/>
</dbReference>
<evidence type="ECO:0000256" key="2">
    <source>
        <dbReference type="SAM" id="Coils"/>
    </source>
</evidence>
<protein>
    <recommendedName>
        <fullName evidence="4">CCHC-type domain-containing protein</fullName>
    </recommendedName>
</protein>
<name>A0A420HTU3_9PEZI</name>
<keyword evidence="2" id="KW-0175">Coiled coil</keyword>
<dbReference type="AlphaFoldDB" id="A0A420HTU3"/>
<keyword evidence="1" id="KW-0479">Metal-binding</keyword>
<feature type="region of interest" description="Disordered" evidence="3">
    <location>
        <begin position="235"/>
        <end position="257"/>
    </location>
</feature>
<gene>
    <name evidence="5" type="ORF">OnM2_047016</name>
</gene>
<evidence type="ECO:0000313" key="6">
    <source>
        <dbReference type="Proteomes" id="UP000286134"/>
    </source>
</evidence>
<proteinExistence type="predicted"/>
<evidence type="ECO:0000256" key="1">
    <source>
        <dbReference type="PROSITE-ProRule" id="PRU00047"/>
    </source>
</evidence>
<reference evidence="5 6" key="1">
    <citation type="journal article" date="2018" name="BMC Genomics">
        <title>Comparative genome analyses reveal sequence features reflecting distinct modes of host-adaptation between dicot and monocot powdery mildew.</title>
        <authorList>
            <person name="Wu Y."/>
            <person name="Ma X."/>
            <person name="Pan Z."/>
            <person name="Kale S.D."/>
            <person name="Song Y."/>
            <person name="King H."/>
            <person name="Zhang Q."/>
            <person name="Presley C."/>
            <person name="Deng X."/>
            <person name="Wei C.I."/>
            <person name="Xiao S."/>
        </authorList>
    </citation>
    <scope>NUCLEOTIDE SEQUENCE [LARGE SCALE GENOMIC DNA]</scope>
    <source>
        <strain evidence="5">UMSG2</strain>
    </source>
</reference>
<sequence length="301" mass="34327">MCSYSTSNRLIQNQNDISFELDINKEAPIFKKKLFEKVLNPPQENKNVPRTCTIKCLAKGCSQKWTNQKIKPSTSNFITHYKTRHKAIPILSILSVISDDELDLSSYFNETVEISDNPEIMNSNNQNTSDDVTGIEAKSTTTTSKLMPENIRPSKDSSPLIPILIAVEQLRKGAADIVVRSKFIEERAEQLERALKQALERMSRKRKFAQTEENQNAAEVSSDLVTRGGVRVVDGEQQQHHHHHHQYQQQQQTPWKRGRFQRHCKRCGKSGHNTRTCAVQSEQVDNNAVEIEQTGDRTTSK</sequence>